<evidence type="ECO:0000256" key="1">
    <source>
        <dbReference type="SAM" id="MobiDB-lite"/>
    </source>
</evidence>
<evidence type="ECO:0000313" key="3">
    <source>
        <dbReference type="Proteomes" id="UP001153636"/>
    </source>
</evidence>
<protein>
    <submittedName>
        <fullName evidence="2">Uncharacterized protein</fullName>
    </submittedName>
</protein>
<reference evidence="2" key="1">
    <citation type="submission" date="2022-01" db="EMBL/GenBank/DDBJ databases">
        <authorList>
            <person name="King R."/>
        </authorList>
    </citation>
    <scope>NUCLEOTIDE SEQUENCE</scope>
</reference>
<evidence type="ECO:0000313" key="2">
    <source>
        <dbReference type="EMBL" id="CAH1111399.1"/>
    </source>
</evidence>
<feature type="region of interest" description="Disordered" evidence="1">
    <location>
        <begin position="144"/>
        <end position="198"/>
    </location>
</feature>
<keyword evidence="3" id="KW-1185">Reference proteome</keyword>
<proteinExistence type="predicted"/>
<sequence>MNKAPSAKQIKILQNIKFRPLQDDSNNVRKKQRITSSMIILGEEPVFSDSDEEREFNETIFGPIQPVATIPVKDKYHDAEVQCDLLTPEKTLYGLINQCTKLNADDAGDFKGIIKACEKFIARRSFNIHDPDALSDISYVSKNDASSSSPLNKKKNENEIANSNNTLKGGLVSNNESRRKSNRRKGANRSVRLGNIKF</sequence>
<dbReference type="Proteomes" id="UP001153636">
    <property type="component" value="Chromosome 5"/>
</dbReference>
<dbReference type="OrthoDB" id="6784620at2759"/>
<name>A0A9P0D6M8_9CUCU</name>
<accession>A0A9P0D6M8</accession>
<dbReference type="EMBL" id="OV651817">
    <property type="protein sequence ID" value="CAH1111399.1"/>
    <property type="molecule type" value="Genomic_DNA"/>
</dbReference>
<organism evidence="2 3">
    <name type="scientific">Psylliodes chrysocephalus</name>
    <dbReference type="NCBI Taxonomy" id="3402493"/>
    <lineage>
        <taxon>Eukaryota</taxon>
        <taxon>Metazoa</taxon>
        <taxon>Ecdysozoa</taxon>
        <taxon>Arthropoda</taxon>
        <taxon>Hexapoda</taxon>
        <taxon>Insecta</taxon>
        <taxon>Pterygota</taxon>
        <taxon>Neoptera</taxon>
        <taxon>Endopterygota</taxon>
        <taxon>Coleoptera</taxon>
        <taxon>Polyphaga</taxon>
        <taxon>Cucujiformia</taxon>
        <taxon>Chrysomeloidea</taxon>
        <taxon>Chrysomelidae</taxon>
        <taxon>Galerucinae</taxon>
        <taxon>Alticini</taxon>
        <taxon>Psylliodes</taxon>
    </lineage>
</organism>
<gene>
    <name evidence="2" type="ORF">PSYICH_LOCUS11452</name>
</gene>
<dbReference type="AlphaFoldDB" id="A0A9P0D6M8"/>